<keyword evidence="2" id="KW-0597">Phosphoprotein</keyword>
<keyword evidence="3" id="KW-0805">Transcription regulation</keyword>
<accession>A0A397ZG42</accession>
<feature type="domain" description="HSF-type DNA-binding" evidence="11">
    <location>
        <begin position="57"/>
        <end position="81"/>
    </location>
</feature>
<comment type="similarity">
    <text evidence="8">Belongs to the HSF family. Class A subfamily.</text>
</comment>
<evidence type="ECO:0000259" key="11">
    <source>
        <dbReference type="PROSITE" id="PS00434"/>
    </source>
</evidence>
<reference evidence="12 13" key="1">
    <citation type="submission" date="2018-06" db="EMBL/GenBank/DDBJ databases">
        <title>WGS assembly of Brassica rapa FPsc.</title>
        <authorList>
            <person name="Bowman J."/>
            <person name="Kohchi T."/>
            <person name="Yamato K."/>
            <person name="Jenkins J."/>
            <person name="Shu S."/>
            <person name="Ishizaki K."/>
            <person name="Yamaoka S."/>
            <person name="Nishihama R."/>
            <person name="Nakamura Y."/>
            <person name="Berger F."/>
            <person name="Adam C."/>
            <person name="Aki S."/>
            <person name="Althoff F."/>
            <person name="Araki T."/>
            <person name="Arteaga-Vazquez M."/>
            <person name="Balasubrmanian S."/>
            <person name="Bauer D."/>
            <person name="Boehm C."/>
            <person name="Briginshaw L."/>
            <person name="Caballero-Perez J."/>
            <person name="Catarino B."/>
            <person name="Chen F."/>
            <person name="Chiyoda S."/>
            <person name="Chovatia M."/>
            <person name="Davies K."/>
            <person name="Delmans M."/>
            <person name="Demura T."/>
            <person name="Dierschke T."/>
            <person name="Dolan L."/>
            <person name="Dorantes-Acosta A."/>
            <person name="Eklund D."/>
            <person name="Florent S."/>
            <person name="Flores-Sandoval E."/>
            <person name="Fujiyama A."/>
            <person name="Fukuzawa H."/>
            <person name="Galik B."/>
            <person name="Grimanelli D."/>
            <person name="Grimwood J."/>
            <person name="Grossniklaus U."/>
            <person name="Hamada T."/>
            <person name="Haseloff J."/>
            <person name="Hetherington A."/>
            <person name="Higo A."/>
            <person name="Hirakawa Y."/>
            <person name="Hundley H."/>
            <person name="Ikeda Y."/>
            <person name="Inoue K."/>
            <person name="Inoue S."/>
            <person name="Ishida S."/>
            <person name="Jia Q."/>
            <person name="Kakita M."/>
            <person name="Kanazawa T."/>
            <person name="Kawai Y."/>
            <person name="Kawashima T."/>
            <person name="Kennedy M."/>
            <person name="Kinose K."/>
            <person name="Kinoshita T."/>
            <person name="Kohara Y."/>
            <person name="Koide E."/>
            <person name="Komatsu K."/>
            <person name="Kopischke S."/>
            <person name="Kubo M."/>
            <person name="Kyozuka J."/>
            <person name="Lagercrantz U."/>
            <person name="Lin S."/>
            <person name="Lindquist E."/>
            <person name="Lipzen A."/>
            <person name="Lu C."/>
            <person name="Luna E."/>
            <person name="Martienssen R."/>
            <person name="Minamino N."/>
            <person name="Mizutani M."/>
            <person name="Mizutani M."/>
            <person name="Mochizuki N."/>
            <person name="Monte I."/>
            <person name="Mosher R."/>
            <person name="Nagasaki H."/>
            <person name="Nakagami H."/>
            <person name="Naramoto S."/>
            <person name="Nishitani K."/>
            <person name="Ohtani M."/>
            <person name="Okamoto T."/>
            <person name="Okumura M."/>
            <person name="Phillips J."/>
            <person name="Pollak B."/>
            <person name="Reinders A."/>
            <person name="Roevekamp M."/>
            <person name="Sano R."/>
            <person name="Sawa S."/>
            <person name="Schmid M."/>
            <person name="Shirakawa M."/>
            <person name="Solano R."/>
            <person name="Spunde A."/>
            <person name="Suetsugu N."/>
            <person name="Sugano S."/>
            <person name="Sugiyama A."/>
            <person name="Sun R."/>
            <person name="Suzuki Y."/>
            <person name="Takenaka M."/>
            <person name="Takezawa D."/>
            <person name="Tomogane H."/>
            <person name="Tsuzuki M."/>
            <person name="Ueda T."/>
            <person name="Umeda M."/>
            <person name="Ward J."/>
            <person name="Watanabe Y."/>
            <person name="Yazaki K."/>
            <person name="Yokoyama R."/>
            <person name="Yoshitake Y."/>
            <person name="Yotsui I."/>
            <person name="Zachgo S."/>
            <person name="Schmutz J."/>
        </authorList>
    </citation>
    <scope>NUCLEOTIDE SEQUENCE [LARGE SCALE GENOMIC DNA]</scope>
    <source>
        <strain evidence="13">cv. B-3</strain>
    </source>
</reference>
<evidence type="ECO:0000256" key="8">
    <source>
        <dbReference type="ARBA" id="ARBA00061350"/>
    </source>
</evidence>
<dbReference type="GO" id="GO:0003700">
    <property type="term" value="F:DNA-binding transcription factor activity"/>
    <property type="evidence" value="ECO:0007669"/>
    <property type="project" value="InterPro"/>
</dbReference>
<keyword evidence="9" id="KW-0175">Coiled coil</keyword>
<dbReference type="SUPFAM" id="SSF46785">
    <property type="entry name" value="Winged helix' DNA-binding domain"/>
    <property type="match status" value="1"/>
</dbReference>
<keyword evidence="5" id="KW-0238">DNA-binding</keyword>
<dbReference type="InterPro" id="IPR036390">
    <property type="entry name" value="WH_DNA-bd_sf"/>
</dbReference>
<dbReference type="AlphaFoldDB" id="A0A397ZG42"/>
<dbReference type="PROSITE" id="PS00434">
    <property type="entry name" value="HSF_DOMAIN"/>
    <property type="match status" value="1"/>
</dbReference>
<evidence type="ECO:0000313" key="13">
    <source>
        <dbReference type="Proteomes" id="UP000264353"/>
    </source>
</evidence>
<keyword evidence="6" id="KW-0804">Transcription</keyword>
<dbReference type="InterPro" id="IPR000232">
    <property type="entry name" value="HSF_DNA-bd"/>
</dbReference>
<dbReference type="PANTHER" id="PTHR10015:SF324">
    <property type="entry name" value="HSF-TYPE DNA-BINDING DOMAIN-CONTAINING PROTEIN"/>
    <property type="match status" value="1"/>
</dbReference>
<evidence type="ECO:0000256" key="1">
    <source>
        <dbReference type="ARBA" id="ARBA00004123"/>
    </source>
</evidence>
<feature type="coiled-coil region" evidence="9">
    <location>
        <begin position="133"/>
        <end position="160"/>
    </location>
</feature>
<evidence type="ECO:0000256" key="10">
    <source>
        <dbReference type="SAM" id="MobiDB-lite"/>
    </source>
</evidence>
<comment type="subcellular location">
    <subcellularLocation>
        <location evidence="1">Nucleus</location>
    </subcellularLocation>
</comment>
<evidence type="ECO:0000256" key="3">
    <source>
        <dbReference type="ARBA" id="ARBA00023015"/>
    </source>
</evidence>
<evidence type="ECO:0000256" key="7">
    <source>
        <dbReference type="ARBA" id="ARBA00023242"/>
    </source>
</evidence>
<dbReference type="Pfam" id="PF00447">
    <property type="entry name" value="HSF_DNA-bind"/>
    <property type="match status" value="1"/>
</dbReference>
<keyword evidence="4" id="KW-0346">Stress response</keyword>
<dbReference type="Gene3D" id="1.10.10.10">
    <property type="entry name" value="Winged helix-like DNA-binding domain superfamily/Winged helix DNA-binding domain"/>
    <property type="match status" value="1"/>
</dbReference>
<dbReference type="GO" id="GO:0043565">
    <property type="term" value="F:sequence-specific DNA binding"/>
    <property type="evidence" value="ECO:0007669"/>
    <property type="project" value="InterPro"/>
</dbReference>
<proteinExistence type="inferred from homology"/>
<evidence type="ECO:0000256" key="6">
    <source>
        <dbReference type="ARBA" id="ARBA00023163"/>
    </source>
</evidence>
<dbReference type="FunFam" id="1.10.10.10:FF:000057">
    <property type="entry name" value="Heat shock transcription factor 1"/>
    <property type="match status" value="1"/>
</dbReference>
<evidence type="ECO:0000313" key="12">
    <source>
        <dbReference type="EMBL" id="RID64619.1"/>
    </source>
</evidence>
<protein>
    <recommendedName>
        <fullName evidence="11">HSF-type DNA-binding domain-containing protein</fullName>
    </recommendedName>
</protein>
<sequence>MGSNSESVSTVVSSIPPFLSKTYDMVDDPLTDEVVSWSSGNKSFVVWNVPEFARLFLPKYFKHNNFSSFVRQLNTYGFRKVDPDRWEFANEGFIRGQKQLLKSIVRRKPSQVQPPQQPQVQHSSVGACVEVGKFGLEEEVERLQRDKNVLTQELVRLRQQQQVTEHHLQNVGQKVHVMEQRQQQMMSFLAKAVQSPGFLNQFSQQNKEGNNQHVSEGNKKRRLPAEEQKYSGGYGANGLSRQIVRYQSSMNEAADTMLEQIHNMSNPQSRQEPLSNNHGSFLLGDVPNISDNGSSTNGASGVTLADVSSNPPINYHVPCEANQILEGSLPYSQVDLLAPNAGAAAYGSSNSDVVGCETDNGECLDPIMAVLAGSMGLEANAANELLPGVQDPLWEQFFGERPVIGDTEELVSGSVDDGLIMEQLELQSNLRNVLSNNQQMNHLT</sequence>
<evidence type="ECO:0000256" key="9">
    <source>
        <dbReference type="SAM" id="Coils"/>
    </source>
</evidence>
<evidence type="ECO:0000256" key="5">
    <source>
        <dbReference type="ARBA" id="ARBA00023125"/>
    </source>
</evidence>
<feature type="compositionally biased region" description="Polar residues" evidence="10">
    <location>
        <begin position="202"/>
        <end position="215"/>
    </location>
</feature>
<keyword evidence="7" id="KW-0539">Nucleus</keyword>
<evidence type="ECO:0000256" key="2">
    <source>
        <dbReference type="ARBA" id="ARBA00022553"/>
    </source>
</evidence>
<gene>
    <name evidence="12" type="ORF">BRARA_E03542</name>
</gene>
<dbReference type="PRINTS" id="PR00056">
    <property type="entry name" value="HSFDOMAIN"/>
</dbReference>
<dbReference type="SMART" id="SM00415">
    <property type="entry name" value="HSF"/>
    <property type="match status" value="1"/>
</dbReference>
<name>A0A397ZG42_BRACM</name>
<dbReference type="InterPro" id="IPR036388">
    <property type="entry name" value="WH-like_DNA-bd_sf"/>
</dbReference>
<dbReference type="PANTHER" id="PTHR10015">
    <property type="entry name" value="HEAT SHOCK TRANSCRIPTION FACTOR"/>
    <property type="match status" value="1"/>
</dbReference>
<evidence type="ECO:0000256" key="4">
    <source>
        <dbReference type="ARBA" id="ARBA00023016"/>
    </source>
</evidence>
<organism evidence="12 13">
    <name type="scientific">Brassica campestris</name>
    <name type="common">Field mustard</name>
    <dbReference type="NCBI Taxonomy" id="3711"/>
    <lineage>
        <taxon>Eukaryota</taxon>
        <taxon>Viridiplantae</taxon>
        <taxon>Streptophyta</taxon>
        <taxon>Embryophyta</taxon>
        <taxon>Tracheophyta</taxon>
        <taxon>Spermatophyta</taxon>
        <taxon>Magnoliopsida</taxon>
        <taxon>eudicotyledons</taxon>
        <taxon>Gunneridae</taxon>
        <taxon>Pentapetalae</taxon>
        <taxon>rosids</taxon>
        <taxon>malvids</taxon>
        <taxon>Brassicales</taxon>
        <taxon>Brassicaceae</taxon>
        <taxon>Brassiceae</taxon>
        <taxon>Brassica</taxon>
    </lineage>
</organism>
<dbReference type="Proteomes" id="UP000264353">
    <property type="component" value="Chromosome A5"/>
</dbReference>
<dbReference type="GO" id="GO:0005634">
    <property type="term" value="C:nucleus"/>
    <property type="evidence" value="ECO:0007669"/>
    <property type="project" value="UniProtKB-SubCell"/>
</dbReference>
<feature type="region of interest" description="Disordered" evidence="10">
    <location>
        <begin position="202"/>
        <end position="224"/>
    </location>
</feature>
<dbReference type="EMBL" id="CM010632">
    <property type="protein sequence ID" value="RID64619.1"/>
    <property type="molecule type" value="Genomic_DNA"/>
</dbReference>